<dbReference type="InterPro" id="IPR012347">
    <property type="entry name" value="Ferritin-like"/>
</dbReference>
<evidence type="ECO:0000313" key="3">
    <source>
        <dbReference type="Proteomes" id="UP000199771"/>
    </source>
</evidence>
<dbReference type="NCBIfam" id="TIGR02284">
    <property type="entry name" value="PA2169 family four-helix-bundle protein"/>
    <property type="match status" value="1"/>
</dbReference>
<reference evidence="2 3" key="1">
    <citation type="submission" date="2016-10" db="EMBL/GenBank/DDBJ databases">
        <authorList>
            <person name="de Groot N.N."/>
        </authorList>
    </citation>
    <scope>NUCLEOTIDE SEQUENCE [LARGE SCALE GENOMIC DNA]</scope>
    <source>
        <strain evidence="2 3">DSM 23609</strain>
    </source>
</reference>
<accession>A0A1I2HCZ6</accession>
<evidence type="ECO:0000313" key="2">
    <source>
        <dbReference type="EMBL" id="SFF26636.1"/>
    </source>
</evidence>
<evidence type="ECO:0000259" key="1">
    <source>
        <dbReference type="Pfam" id="PF09537"/>
    </source>
</evidence>
<dbReference type="AlphaFoldDB" id="A0A1I2HCZ6"/>
<dbReference type="Gene3D" id="1.20.1260.10">
    <property type="match status" value="1"/>
</dbReference>
<protein>
    <recommendedName>
        <fullName evidence="1">DUF2383 domain-containing protein</fullName>
    </recommendedName>
</protein>
<dbReference type="InterPro" id="IPR019052">
    <property type="entry name" value="DUF2383"/>
</dbReference>
<gene>
    <name evidence="2" type="ORF">SAMN04488120_101278</name>
</gene>
<dbReference type="Pfam" id="PF09537">
    <property type="entry name" value="DUF2383"/>
    <property type="match status" value="1"/>
</dbReference>
<proteinExistence type="predicted"/>
<organism evidence="2 3">
    <name type="scientific">Fontimonas thermophila</name>
    <dbReference type="NCBI Taxonomy" id="1076937"/>
    <lineage>
        <taxon>Bacteria</taxon>
        <taxon>Pseudomonadati</taxon>
        <taxon>Pseudomonadota</taxon>
        <taxon>Gammaproteobacteria</taxon>
        <taxon>Nevskiales</taxon>
        <taxon>Nevskiaceae</taxon>
        <taxon>Fontimonas</taxon>
    </lineage>
</organism>
<dbReference type="InterPro" id="IPR016920">
    <property type="entry name" value="UCP029477"/>
</dbReference>
<keyword evidence="3" id="KW-1185">Reference proteome</keyword>
<dbReference type="OrthoDB" id="282393at2"/>
<dbReference type="RefSeq" id="WP_091530504.1">
    <property type="nucleotide sequence ID" value="NZ_FOOC01000001.1"/>
</dbReference>
<name>A0A1I2HCZ6_9GAMM</name>
<dbReference type="EMBL" id="FOOC01000001">
    <property type="protein sequence ID" value="SFF26636.1"/>
    <property type="molecule type" value="Genomic_DNA"/>
</dbReference>
<dbReference type="PIRSF" id="PIRSF029477">
    <property type="entry name" value="UCP029477"/>
    <property type="match status" value="1"/>
</dbReference>
<dbReference type="STRING" id="1076937.SAMN04488120_101278"/>
<sequence>MSTPDTISLLNRLIVAEKNGESALRAAAEEAHHDDLRDALMEYSRFFAASARELQDAVRALGGTPAALGTFGNTLHRTWMHLKAAALGRDERVILDEVESDESTAEALLADAVTWDTPPHIQALLKRQYEGARQRHQAVRRWRQQLDRAA</sequence>
<dbReference type="InterPro" id="IPR011971">
    <property type="entry name" value="CHP02284"/>
</dbReference>
<feature type="domain" description="DUF2383" evidence="1">
    <location>
        <begin position="5"/>
        <end position="106"/>
    </location>
</feature>
<dbReference type="Proteomes" id="UP000199771">
    <property type="component" value="Unassembled WGS sequence"/>
</dbReference>